<organism evidence="1 2">
    <name type="scientific">Dendrolimus kikuchii</name>
    <dbReference type="NCBI Taxonomy" id="765133"/>
    <lineage>
        <taxon>Eukaryota</taxon>
        <taxon>Metazoa</taxon>
        <taxon>Ecdysozoa</taxon>
        <taxon>Arthropoda</taxon>
        <taxon>Hexapoda</taxon>
        <taxon>Insecta</taxon>
        <taxon>Pterygota</taxon>
        <taxon>Neoptera</taxon>
        <taxon>Endopterygota</taxon>
        <taxon>Lepidoptera</taxon>
        <taxon>Glossata</taxon>
        <taxon>Ditrysia</taxon>
        <taxon>Bombycoidea</taxon>
        <taxon>Lasiocampidae</taxon>
        <taxon>Dendrolimus</taxon>
    </lineage>
</organism>
<protein>
    <submittedName>
        <fullName evidence="1">Uncharacterized protein</fullName>
    </submittedName>
</protein>
<dbReference type="EMBL" id="CM034402">
    <property type="protein sequence ID" value="KAJ0174947.1"/>
    <property type="molecule type" value="Genomic_DNA"/>
</dbReference>
<keyword evidence="2" id="KW-1185">Reference proteome</keyword>
<proteinExistence type="predicted"/>
<comment type="caution">
    <text evidence="1">The sequence shown here is derived from an EMBL/GenBank/DDBJ whole genome shotgun (WGS) entry which is preliminary data.</text>
</comment>
<reference evidence="1 2" key="1">
    <citation type="journal article" date="2021" name="Front. Genet.">
        <title>Chromosome-Level Genome Assembly Reveals Significant Gene Expansion in the Toll and IMD Signaling Pathways of Dendrolimus kikuchii.</title>
        <authorList>
            <person name="Zhou J."/>
            <person name="Wu P."/>
            <person name="Xiong Z."/>
            <person name="Liu N."/>
            <person name="Zhao N."/>
            <person name="Ji M."/>
            <person name="Qiu Y."/>
            <person name="Yang B."/>
        </authorList>
    </citation>
    <scope>NUCLEOTIDE SEQUENCE [LARGE SCALE GENOMIC DNA]</scope>
    <source>
        <strain evidence="1">Ann1</strain>
    </source>
</reference>
<dbReference type="Proteomes" id="UP000824533">
    <property type="component" value="Linkage Group LG16"/>
</dbReference>
<sequence length="280" mass="32022">MDSTIKETNLLIELIRKTNIDKETLAAVQEAVREAFKHQPSNPIDLEILENGNDDISRAVKHTLELYKNTGPSKETYHGMANRIQESYRAYGVRRNNPNEFCKPTKHVKEAKRVILDVDEDDQGSCPATFRTSGLRTVSSTTLAGSYMHLPKYRPYSPHDSNPLMDLQENTESIHIKIDYTGIGNTREDSTEDDISESPETVIELHHVNEENYNDKNKIKKNSETYKEDPENSQDEDDVQEELSQAHNDETSDGSIGEVVYEHNIDEVEEVLDYISDYEE</sequence>
<evidence type="ECO:0000313" key="2">
    <source>
        <dbReference type="Proteomes" id="UP000824533"/>
    </source>
</evidence>
<evidence type="ECO:0000313" key="1">
    <source>
        <dbReference type="EMBL" id="KAJ0174947.1"/>
    </source>
</evidence>
<gene>
    <name evidence="1" type="ORF">K1T71_009088</name>
</gene>
<accession>A0ACC1CTK9</accession>
<name>A0ACC1CTK9_9NEOP</name>